<comment type="caution">
    <text evidence="3">The sequence shown here is derived from an EMBL/GenBank/DDBJ whole genome shotgun (WGS) entry which is preliminary data.</text>
</comment>
<keyword evidence="1" id="KW-0732">Signal</keyword>
<dbReference type="RefSeq" id="WP_036780616.1">
    <property type="nucleotide sequence ID" value="NZ_CAWLTM010000067.1"/>
</dbReference>
<dbReference type="AlphaFoldDB" id="A0A022PFB2"/>
<dbReference type="Proteomes" id="UP000023464">
    <property type="component" value="Unassembled WGS sequence"/>
</dbReference>
<proteinExistence type="predicted"/>
<protein>
    <submittedName>
        <fullName evidence="3">Antimicrobial protein</fullName>
    </submittedName>
</protein>
<gene>
    <name evidence="3" type="ORF">BA1DRAFT_03072</name>
</gene>
<name>A0A022PFB2_9GAMM</name>
<evidence type="ECO:0000313" key="4">
    <source>
        <dbReference type="Proteomes" id="UP000023464"/>
    </source>
</evidence>
<organism evidence="3 4">
    <name type="scientific">Photorhabdus aegyptia</name>
    <dbReference type="NCBI Taxonomy" id="2805098"/>
    <lineage>
        <taxon>Bacteria</taxon>
        <taxon>Pseudomonadati</taxon>
        <taxon>Pseudomonadota</taxon>
        <taxon>Gammaproteobacteria</taxon>
        <taxon>Enterobacterales</taxon>
        <taxon>Morganellaceae</taxon>
        <taxon>Photorhabdus</taxon>
    </lineage>
</organism>
<dbReference type="InterPro" id="IPR020976">
    <property type="entry name" value="Antimicrobial_lci"/>
</dbReference>
<dbReference type="Pfam" id="PF12197">
    <property type="entry name" value="lci"/>
    <property type="match status" value="1"/>
</dbReference>
<accession>A0A022PFB2</accession>
<evidence type="ECO:0000313" key="3">
    <source>
        <dbReference type="EMBL" id="EYU14406.1"/>
    </source>
</evidence>
<dbReference type="EMBL" id="JFGV01000048">
    <property type="protein sequence ID" value="EYU14406.1"/>
    <property type="molecule type" value="Genomic_DNA"/>
</dbReference>
<feature type="chain" id="PRO_5001503337" evidence="1">
    <location>
        <begin position="25"/>
        <end position="96"/>
    </location>
</feature>
<feature type="domain" description="LCI fold" evidence="2">
    <location>
        <begin position="57"/>
        <end position="94"/>
    </location>
</feature>
<feature type="signal peptide" evidence="1">
    <location>
        <begin position="1"/>
        <end position="24"/>
    </location>
</feature>
<keyword evidence="4" id="KW-1185">Reference proteome</keyword>
<reference evidence="3 4" key="1">
    <citation type="submission" date="2014-03" db="EMBL/GenBank/DDBJ databases">
        <title>Draft Genome of Photorhabdus luminescens BA1, an Egyptian Isolate.</title>
        <authorList>
            <person name="Ghazal S."/>
            <person name="Hurst S.G.IV."/>
            <person name="Morris K."/>
            <person name="Thomas K."/>
            <person name="Tisa L.S."/>
        </authorList>
    </citation>
    <scope>NUCLEOTIDE SEQUENCE [LARGE SCALE GENOMIC DNA]</scope>
    <source>
        <strain evidence="3 4">BA1</strain>
    </source>
</reference>
<evidence type="ECO:0000259" key="2">
    <source>
        <dbReference type="Pfam" id="PF12197"/>
    </source>
</evidence>
<dbReference type="PATRIC" id="fig|1393736.3.peg.3146"/>
<sequence>MFKKLLTVGALATALIGGIGTASANVPINGECASTAADGSNYFNRDGELIYYHHLVSPDNIFANVYDRNGIRWYFKSSKYESFCGKYVAYYEGRKI</sequence>
<evidence type="ECO:0000256" key="1">
    <source>
        <dbReference type="SAM" id="SignalP"/>
    </source>
</evidence>